<evidence type="ECO:0000313" key="3">
    <source>
        <dbReference type="Proteomes" id="UP001302126"/>
    </source>
</evidence>
<organism evidence="2 3">
    <name type="scientific">Podospora australis</name>
    <dbReference type="NCBI Taxonomy" id="1536484"/>
    <lineage>
        <taxon>Eukaryota</taxon>
        <taxon>Fungi</taxon>
        <taxon>Dikarya</taxon>
        <taxon>Ascomycota</taxon>
        <taxon>Pezizomycotina</taxon>
        <taxon>Sordariomycetes</taxon>
        <taxon>Sordariomycetidae</taxon>
        <taxon>Sordariales</taxon>
        <taxon>Podosporaceae</taxon>
        <taxon>Podospora</taxon>
    </lineage>
</organism>
<sequence length="240" mass="26563">MVKKGDGYTDCGGGQQRTRDFEFVRLIKKTSYRLFLPWYGWNVAVGGGRPEQLNDCAKVTTVVPVSAGEREKGTEADRGGDTRRGQNRGQAMADRCEMAKTIWLSCCGMYGKTEDASHVWRGMCALDDYEQSSSTSTRYFFTTYAVVGTGAIIGSYGTRVIRQKSSEVRASRTETSLSRSGDRTPRAFGSECTCINGQPTSMAQQPFIRPWAHSPSSSYQIVSVMLVSKRFPLPDHGEGW</sequence>
<reference evidence="2" key="1">
    <citation type="journal article" date="2023" name="Mol. Phylogenet. Evol.">
        <title>Genome-scale phylogeny and comparative genomics of the fungal order Sordariales.</title>
        <authorList>
            <person name="Hensen N."/>
            <person name="Bonometti L."/>
            <person name="Westerberg I."/>
            <person name="Brannstrom I.O."/>
            <person name="Guillou S."/>
            <person name="Cros-Aarteil S."/>
            <person name="Calhoun S."/>
            <person name="Haridas S."/>
            <person name="Kuo A."/>
            <person name="Mondo S."/>
            <person name="Pangilinan J."/>
            <person name="Riley R."/>
            <person name="LaButti K."/>
            <person name="Andreopoulos B."/>
            <person name="Lipzen A."/>
            <person name="Chen C."/>
            <person name="Yan M."/>
            <person name="Daum C."/>
            <person name="Ng V."/>
            <person name="Clum A."/>
            <person name="Steindorff A."/>
            <person name="Ohm R.A."/>
            <person name="Martin F."/>
            <person name="Silar P."/>
            <person name="Natvig D.O."/>
            <person name="Lalanne C."/>
            <person name="Gautier V."/>
            <person name="Ament-Velasquez S.L."/>
            <person name="Kruys A."/>
            <person name="Hutchinson M.I."/>
            <person name="Powell A.J."/>
            <person name="Barry K."/>
            <person name="Miller A.N."/>
            <person name="Grigoriev I.V."/>
            <person name="Debuchy R."/>
            <person name="Gladieux P."/>
            <person name="Hiltunen Thoren M."/>
            <person name="Johannesson H."/>
        </authorList>
    </citation>
    <scope>NUCLEOTIDE SEQUENCE</scope>
    <source>
        <strain evidence="2">PSN309</strain>
    </source>
</reference>
<proteinExistence type="predicted"/>
<keyword evidence="3" id="KW-1185">Reference proteome</keyword>
<protein>
    <submittedName>
        <fullName evidence="2">Uncharacterized protein</fullName>
    </submittedName>
</protein>
<name>A0AAN7AMC1_9PEZI</name>
<gene>
    <name evidence="2" type="ORF">QBC35DRAFT_471595</name>
</gene>
<comment type="caution">
    <text evidence="2">The sequence shown here is derived from an EMBL/GenBank/DDBJ whole genome shotgun (WGS) entry which is preliminary data.</text>
</comment>
<evidence type="ECO:0000256" key="1">
    <source>
        <dbReference type="SAM" id="MobiDB-lite"/>
    </source>
</evidence>
<evidence type="ECO:0000313" key="2">
    <source>
        <dbReference type="EMBL" id="KAK4190705.1"/>
    </source>
</evidence>
<dbReference type="Proteomes" id="UP001302126">
    <property type="component" value="Unassembled WGS sequence"/>
</dbReference>
<dbReference type="AlphaFoldDB" id="A0AAN7AMC1"/>
<reference evidence="2" key="2">
    <citation type="submission" date="2023-05" db="EMBL/GenBank/DDBJ databases">
        <authorList>
            <consortium name="Lawrence Berkeley National Laboratory"/>
            <person name="Steindorff A."/>
            <person name="Hensen N."/>
            <person name="Bonometti L."/>
            <person name="Westerberg I."/>
            <person name="Brannstrom I.O."/>
            <person name="Guillou S."/>
            <person name="Cros-Aarteil S."/>
            <person name="Calhoun S."/>
            <person name="Haridas S."/>
            <person name="Kuo A."/>
            <person name="Mondo S."/>
            <person name="Pangilinan J."/>
            <person name="Riley R."/>
            <person name="Labutti K."/>
            <person name="Andreopoulos B."/>
            <person name="Lipzen A."/>
            <person name="Chen C."/>
            <person name="Yanf M."/>
            <person name="Daum C."/>
            <person name="Ng V."/>
            <person name="Clum A."/>
            <person name="Ohm R."/>
            <person name="Martin F."/>
            <person name="Silar P."/>
            <person name="Natvig D."/>
            <person name="Lalanne C."/>
            <person name="Gautier V."/>
            <person name="Ament-Velasquez S.L."/>
            <person name="Kruys A."/>
            <person name="Hutchinson M.I."/>
            <person name="Powell A.J."/>
            <person name="Barry K."/>
            <person name="Miller A.N."/>
            <person name="Grigoriev I.V."/>
            <person name="Debuchy R."/>
            <person name="Gladieux P."/>
            <person name="Thoren M.H."/>
            <person name="Johannesson H."/>
        </authorList>
    </citation>
    <scope>NUCLEOTIDE SEQUENCE</scope>
    <source>
        <strain evidence="2">PSN309</strain>
    </source>
</reference>
<dbReference type="EMBL" id="MU864364">
    <property type="protein sequence ID" value="KAK4190705.1"/>
    <property type="molecule type" value="Genomic_DNA"/>
</dbReference>
<accession>A0AAN7AMC1</accession>
<feature type="region of interest" description="Disordered" evidence="1">
    <location>
        <begin position="67"/>
        <end position="90"/>
    </location>
</feature>
<feature type="compositionally biased region" description="Basic and acidic residues" evidence="1">
    <location>
        <begin position="68"/>
        <end position="84"/>
    </location>
</feature>